<dbReference type="Proteomes" id="UP000245124">
    <property type="component" value="Unassembled WGS sequence"/>
</dbReference>
<dbReference type="EMBL" id="BDUD01000001">
    <property type="protein sequence ID" value="GBG17478.1"/>
    <property type="molecule type" value="Genomic_DNA"/>
</dbReference>
<dbReference type="AlphaFoldDB" id="A0A2R5FJ75"/>
<comment type="caution">
    <text evidence="1">The sequence shown here is derived from an EMBL/GenBank/DDBJ whole genome shotgun (WGS) entry which is preliminary data.</text>
</comment>
<sequence length="48" mass="5233">MGHRAWRIGHGKEDLGTLENWGQGETLVASSDLSPLVFPTPYSPVPNN</sequence>
<evidence type="ECO:0000313" key="2">
    <source>
        <dbReference type="Proteomes" id="UP000245124"/>
    </source>
</evidence>
<protein>
    <submittedName>
        <fullName evidence="1">Uncharacterized protein</fullName>
    </submittedName>
</protein>
<accession>A0A2R5FJ75</accession>
<keyword evidence="2" id="KW-1185">Reference proteome</keyword>
<reference evidence="1 2" key="1">
    <citation type="submission" date="2017-06" db="EMBL/GenBank/DDBJ databases">
        <title>Genome sequencing of cyanobaciteial culture collection at National Institute for Environmental Studies (NIES).</title>
        <authorList>
            <person name="Hirose Y."/>
            <person name="Shimura Y."/>
            <person name="Fujisawa T."/>
            <person name="Nakamura Y."/>
            <person name="Kawachi M."/>
        </authorList>
    </citation>
    <scope>NUCLEOTIDE SEQUENCE [LARGE SCALE GENOMIC DNA]</scope>
    <source>
        <strain evidence="1 2">NIES-4072</strain>
    </source>
</reference>
<name>A0A2R5FJ75_NOSCO</name>
<organism evidence="1 2">
    <name type="scientific">Nostoc commune NIES-4072</name>
    <dbReference type="NCBI Taxonomy" id="2005467"/>
    <lineage>
        <taxon>Bacteria</taxon>
        <taxon>Bacillati</taxon>
        <taxon>Cyanobacteriota</taxon>
        <taxon>Cyanophyceae</taxon>
        <taxon>Nostocales</taxon>
        <taxon>Nostocaceae</taxon>
        <taxon>Nostoc</taxon>
    </lineage>
</organism>
<proteinExistence type="predicted"/>
<evidence type="ECO:0000313" key="1">
    <source>
        <dbReference type="EMBL" id="GBG17478.1"/>
    </source>
</evidence>
<gene>
    <name evidence="1" type="ORF">NIES4072_11340</name>
</gene>